<proteinExistence type="predicted"/>
<dbReference type="InterPro" id="IPR012338">
    <property type="entry name" value="Beta-lactam/transpept-like"/>
</dbReference>
<name>A0ABU3DQ73_9FLAO</name>
<dbReference type="Gene3D" id="3.40.710.10">
    <property type="entry name" value="DD-peptidase/beta-lactamase superfamily"/>
    <property type="match status" value="1"/>
</dbReference>
<accession>A0ABU3DQ73</accession>
<reference evidence="2 3" key="1">
    <citation type="submission" date="2023-09" db="EMBL/GenBank/DDBJ databases">
        <authorList>
            <person name="Rey-Velasco X."/>
        </authorList>
    </citation>
    <scope>NUCLEOTIDE SEQUENCE [LARGE SCALE GENOMIC DNA]</scope>
    <source>
        <strain evidence="2 3">F225</strain>
    </source>
</reference>
<keyword evidence="3" id="KW-1185">Reference proteome</keyword>
<protein>
    <submittedName>
        <fullName evidence="2">Serine hydrolase</fullName>
    </submittedName>
</protein>
<gene>
    <name evidence="2" type="ORF">RM541_05780</name>
</gene>
<keyword evidence="2" id="KW-0378">Hydrolase</keyword>
<dbReference type="InterPro" id="IPR001466">
    <property type="entry name" value="Beta-lactam-related"/>
</dbReference>
<dbReference type="PANTHER" id="PTHR46520">
    <property type="entry name" value="SERINE BETA-LACTAMASE-LIKE PROTEIN LACTB, MITOCHONDRIAL"/>
    <property type="match status" value="1"/>
</dbReference>
<dbReference type="Proteomes" id="UP001253848">
    <property type="component" value="Unassembled WGS sequence"/>
</dbReference>
<evidence type="ECO:0000313" key="2">
    <source>
        <dbReference type="EMBL" id="MDT0685863.1"/>
    </source>
</evidence>
<dbReference type="Pfam" id="PF00144">
    <property type="entry name" value="Beta-lactamase"/>
    <property type="match status" value="1"/>
</dbReference>
<dbReference type="SUPFAM" id="SSF56601">
    <property type="entry name" value="beta-lactamase/transpeptidase-like"/>
    <property type="match status" value="1"/>
</dbReference>
<dbReference type="PANTHER" id="PTHR46520:SF1">
    <property type="entry name" value="SERINE BETA-LACTAMASE-LIKE PROTEIN LACTB, MITOCHONDRIAL"/>
    <property type="match status" value="1"/>
</dbReference>
<feature type="domain" description="Beta-lactamase-related" evidence="1">
    <location>
        <begin position="16"/>
        <end position="130"/>
    </location>
</feature>
<comment type="caution">
    <text evidence="2">The sequence shown here is derived from an EMBL/GenBank/DDBJ whole genome shotgun (WGS) entry which is preliminary data.</text>
</comment>
<evidence type="ECO:0000259" key="1">
    <source>
        <dbReference type="Pfam" id="PF00144"/>
    </source>
</evidence>
<dbReference type="EMBL" id="JAVRHN010000003">
    <property type="protein sequence ID" value="MDT0685863.1"/>
    <property type="molecule type" value="Genomic_DNA"/>
</dbReference>
<dbReference type="GO" id="GO:0016787">
    <property type="term" value="F:hydrolase activity"/>
    <property type="evidence" value="ECO:0007669"/>
    <property type="project" value="UniProtKB-KW"/>
</dbReference>
<evidence type="ECO:0000313" key="3">
    <source>
        <dbReference type="Proteomes" id="UP001253848"/>
    </source>
</evidence>
<organism evidence="2 3">
    <name type="scientific">Autumnicola psychrophila</name>
    <dbReference type="NCBI Taxonomy" id="3075592"/>
    <lineage>
        <taxon>Bacteria</taxon>
        <taxon>Pseudomonadati</taxon>
        <taxon>Bacteroidota</taxon>
        <taxon>Flavobacteriia</taxon>
        <taxon>Flavobacteriales</taxon>
        <taxon>Flavobacteriaceae</taxon>
        <taxon>Autumnicola</taxon>
    </lineage>
</organism>
<sequence length="155" mass="17195">MAEFYDNADNKINKAYKTNSSNKWAGGGFLSTPIDLVKFGNGVLNQELINSTTTKLLFEPVQLKNGKVNEQNYGLGWRNDIRKDVIKDNREIRIIHHGGTASGSLAMLVLLPEYNTSIAVAMNRSGSSSELFDITFKIAELFIAEEITTTSTVYN</sequence>
<dbReference type="InterPro" id="IPR052794">
    <property type="entry name" value="Mito_Ser_Protease_LACTB"/>
</dbReference>